<accession>A0A4Z2GQP7</accession>
<evidence type="ECO:0000313" key="1">
    <source>
        <dbReference type="EMBL" id="TNN55032.1"/>
    </source>
</evidence>
<evidence type="ECO:0000313" key="2">
    <source>
        <dbReference type="Proteomes" id="UP000314294"/>
    </source>
</evidence>
<dbReference type="EMBL" id="SRLO01000468">
    <property type="protein sequence ID" value="TNN55032.1"/>
    <property type="molecule type" value="Genomic_DNA"/>
</dbReference>
<dbReference type="Proteomes" id="UP000314294">
    <property type="component" value="Unassembled WGS sequence"/>
</dbReference>
<sequence>MARLSLFAYLLASEPSRLRETCTKLARSLVGRPSLRRGSLITSIRSSRMIDEPARLEVE</sequence>
<protein>
    <submittedName>
        <fullName evidence="1">Uncharacterized protein</fullName>
    </submittedName>
</protein>
<gene>
    <name evidence="1" type="ORF">EYF80_034738</name>
</gene>
<proteinExistence type="predicted"/>
<reference evidence="1 2" key="1">
    <citation type="submission" date="2019-03" db="EMBL/GenBank/DDBJ databases">
        <title>First draft genome of Liparis tanakae, snailfish: a comprehensive survey of snailfish specific genes.</title>
        <authorList>
            <person name="Kim W."/>
            <person name="Song I."/>
            <person name="Jeong J.-H."/>
            <person name="Kim D."/>
            <person name="Kim S."/>
            <person name="Ryu S."/>
            <person name="Song J.Y."/>
            <person name="Lee S.K."/>
        </authorList>
    </citation>
    <scope>NUCLEOTIDE SEQUENCE [LARGE SCALE GENOMIC DNA]</scope>
    <source>
        <tissue evidence="1">Muscle</tissue>
    </source>
</reference>
<comment type="caution">
    <text evidence="1">The sequence shown here is derived from an EMBL/GenBank/DDBJ whole genome shotgun (WGS) entry which is preliminary data.</text>
</comment>
<name>A0A4Z2GQP7_9TELE</name>
<keyword evidence="2" id="KW-1185">Reference proteome</keyword>
<organism evidence="1 2">
    <name type="scientific">Liparis tanakae</name>
    <name type="common">Tanaka's snailfish</name>
    <dbReference type="NCBI Taxonomy" id="230148"/>
    <lineage>
        <taxon>Eukaryota</taxon>
        <taxon>Metazoa</taxon>
        <taxon>Chordata</taxon>
        <taxon>Craniata</taxon>
        <taxon>Vertebrata</taxon>
        <taxon>Euteleostomi</taxon>
        <taxon>Actinopterygii</taxon>
        <taxon>Neopterygii</taxon>
        <taxon>Teleostei</taxon>
        <taxon>Neoteleostei</taxon>
        <taxon>Acanthomorphata</taxon>
        <taxon>Eupercaria</taxon>
        <taxon>Perciformes</taxon>
        <taxon>Cottioidei</taxon>
        <taxon>Cottales</taxon>
        <taxon>Liparidae</taxon>
        <taxon>Liparis</taxon>
    </lineage>
</organism>
<dbReference type="AlphaFoldDB" id="A0A4Z2GQP7"/>